<evidence type="ECO:0000256" key="15">
    <source>
        <dbReference type="SAM" id="Phobius"/>
    </source>
</evidence>
<comment type="caution">
    <text evidence="17">The sequence shown here is derived from an EMBL/GenBank/DDBJ whole genome shotgun (WGS) entry which is preliminary data.</text>
</comment>
<evidence type="ECO:0000256" key="10">
    <source>
        <dbReference type="ARBA" id="ARBA00022914"/>
    </source>
</evidence>
<keyword evidence="10" id="KW-0476">Mercury</keyword>
<dbReference type="GO" id="GO:0005886">
    <property type="term" value="C:plasma membrane"/>
    <property type="evidence" value="ECO:0007669"/>
    <property type="project" value="UniProtKB-SubCell"/>
</dbReference>
<keyword evidence="9" id="KW-0479">Metal-binding</keyword>
<keyword evidence="11 15" id="KW-1133">Transmembrane helix</keyword>
<keyword evidence="16" id="KW-0732">Signal</keyword>
<protein>
    <recommendedName>
        <fullName evidence="3">Mercuric transport protein MerT</fullName>
    </recommendedName>
    <alternativeName>
        <fullName evidence="13">Mercury ion transport protein</fullName>
    </alternativeName>
</protein>
<keyword evidence="12 15" id="KW-0472">Membrane</keyword>
<evidence type="ECO:0000313" key="17">
    <source>
        <dbReference type="EMBL" id="NIR76439.1"/>
    </source>
</evidence>
<evidence type="ECO:0000256" key="4">
    <source>
        <dbReference type="ARBA" id="ARBA00022448"/>
    </source>
</evidence>
<feature type="transmembrane region" description="Helical" evidence="15">
    <location>
        <begin position="53"/>
        <end position="70"/>
    </location>
</feature>
<keyword evidence="8 15" id="KW-0812">Transmembrane</keyword>
<evidence type="ECO:0000313" key="18">
    <source>
        <dbReference type="Proteomes" id="UP000702544"/>
    </source>
</evidence>
<evidence type="ECO:0000256" key="8">
    <source>
        <dbReference type="ARBA" id="ARBA00022692"/>
    </source>
</evidence>
<keyword evidence="7" id="KW-0997">Cell inner membrane</keyword>
<evidence type="ECO:0000256" key="3">
    <source>
        <dbReference type="ARBA" id="ARBA00017053"/>
    </source>
</evidence>
<dbReference type="Gene3D" id="1.10.287.910">
    <property type="entry name" value="bacterial mercury transporter, merf"/>
    <property type="match status" value="1"/>
</dbReference>
<feature type="chain" id="PRO_5041944944" description="Mercuric transport protein MerT" evidence="16">
    <location>
        <begin position="22"/>
        <end position="115"/>
    </location>
</feature>
<comment type="function">
    <text evidence="14">Involved in mercury resistance. Probably transfers a mercuric ion from the periplasmic Hg(2+)-binding protein MerP to the cytoplasmic mercuric reductase MerA.</text>
</comment>
<sequence length="115" mass="11890">MKGLVQTGSLIGAAVASLASAAASICCIGPLGIALLGVNGAILAAGIKPYRPYLLFGSLVLIGLAFWGVYRGRRGRHGAACPTRSARITRLIVWISIVVWIGALAIGVAADNYWL</sequence>
<comment type="subcellular location">
    <subcellularLocation>
        <location evidence="1">Cell inner membrane</location>
        <topology evidence="1">Multi-pass membrane protein</topology>
    </subcellularLocation>
</comment>
<keyword evidence="5" id="KW-0475">Mercuric resistance</keyword>
<accession>A0AAE5CDR7</accession>
<dbReference type="AlphaFoldDB" id="A0AAE5CDR7"/>
<evidence type="ECO:0000256" key="1">
    <source>
        <dbReference type="ARBA" id="ARBA00004429"/>
    </source>
</evidence>
<dbReference type="GO" id="GO:0015097">
    <property type="term" value="F:mercury ion transmembrane transporter activity"/>
    <property type="evidence" value="ECO:0007669"/>
    <property type="project" value="InterPro"/>
</dbReference>
<dbReference type="EMBL" id="JAACAK010000130">
    <property type="protein sequence ID" value="NIR76439.1"/>
    <property type="molecule type" value="Genomic_DNA"/>
</dbReference>
<evidence type="ECO:0000256" key="12">
    <source>
        <dbReference type="ARBA" id="ARBA00023136"/>
    </source>
</evidence>
<keyword evidence="6" id="KW-1003">Cell membrane</keyword>
<evidence type="ECO:0000256" key="2">
    <source>
        <dbReference type="ARBA" id="ARBA00008224"/>
    </source>
</evidence>
<proteinExistence type="inferred from homology"/>
<evidence type="ECO:0000256" key="11">
    <source>
        <dbReference type="ARBA" id="ARBA00022989"/>
    </source>
</evidence>
<dbReference type="InterPro" id="IPR003457">
    <property type="entry name" value="Transprt_MerT"/>
</dbReference>
<comment type="similarity">
    <text evidence="2">Belongs to the MerT family.</text>
</comment>
<evidence type="ECO:0000256" key="14">
    <source>
        <dbReference type="ARBA" id="ARBA00045720"/>
    </source>
</evidence>
<reference evidence="17 18" key="1">
    <citation type="submission" date="2020-01" db="EMBL/GenBank/DDBJ databases">
        <title>Genomes assembled from Gulf of Kutch pelagic sediment metagenomes.</title>
        <authorList>
            <person name="Chandrashekar M."/>
            <person name="Mahajan M.S."/>
            <person name="Dave K.J."/>
            <person name="Vatsa P."/>
            <person name="Nathani N.M."/>
        </authorList>
    </citation>
    <scope>NUCLEOTIDE SEQUENCE [LARGE SCALE GENOMIC DNA]</scope>
    <source>
        <strain evidence="17">KS3-K002</strain>
    </source>
</reference>
<evidence type="ECO:0000256" key="7">
    <source>
        <dbReference type="ARBA" id="ARBA00022519"/>
    </source>
</evidence>
<gene>
    <name evidence="17" type="ORF">GWO12_15255</name>
</gene>
<evidence type="ECO:0000256" key="13">
    <source>
        <dbReference type="ARBA" id="ARBA00030934"/>
    </source>
</evidence>
<evidence type="ECO:0000256" key="9">
    <source>
        <dbReference type="ARBA" id="ARBA00022723"/>
    </source>
</evidence>
<organism evidence="17 18">
    <name type="scientific">Candidatus Kutchimonas denitrificans</name>
    <dbReference type="NCBI Taxonomy" id="3056748"/>
    <lineage>
        <taxon>Bacteria</taxon>
        <taxon>Pseudomonadati</taxon>
        <taxon>Gemmatimonadota</taxon>
        <taxon>Gemmatimonadia</taxon>
        <taxon>Candidatus Palauibacterales</taxon>
        <taxon>Candidatus Palauibacteraceae</taxon>
        <taxon>Candidatus Kutchimonas</taxon>
    </lineage>
</organism>
<evidence type="ECO:0000256" key="5">
    <source>
        <dbReference type="ARBA" id="ARBA00022466"/>
    </source>
</evidence>
<name>A0AAE5CDR7_9BACT</name>
<dbReference type="GO" id="GO:0046872">
    <property type="term" value="F:metal ion binding"/>
    <property type="evidence" value="ECO:0007669"/>
    <property type="project" value="UniProtKB-KW"/>
</dbReference>
<dbReference type="Pfam" id="PF02411">
    <property type="entry name" value="MerT"/>
    <property type="match status" value="1"/>
</dbReference>
<evidence type="ECO:0000256" key="16">
    <source>
        <dbReference type="SAM" id="SignalP"/>
    </source>
</evidence>
<evidence type="ECO:0000256" key="6">
    <source>
        <dbReference type="ARBA" id="ARBA00022475"/>
    </source>
</evidence>
<keyword evidence="4" id="KW-0813">Transport</keyword>
<feature type="transmembrane region" description="Helical" evidence="15">
    <location>
        <begin position="91"/>
        <end position="110"/>
    </location>
</feature>
<dbReference type="Proteomes" id="UP000702544">
    <property type="component" value="Unassembled WGS sequence"/>
</dbReference>
<feature type="signal peptide" evidence="16">
    <location>
        <begin position="1"/>
        <end position="21"/>
    </location>
</feature>